<dbReference type="EMBL" id="MAIC01000012">
    <property type="protein sequence ID" value="OPB77662.1"/>
    <property type="molecule type" value="Genomic_DNA"/>
</dbReference>
<dbReference type="Gene3D" id="3.40.630.30">
    <property type="match status" value="1"/>
</dbReference>
<evidence type="ECO:0000313" key="3">
    <source>
        <dbReference type="Proteomes" id="UP000190816"/>
    </source>
</evidence>
<dbReference type="PROSITE" id="PS51186">
    <property type="entry name" value="GNAT"/>
    <property type="match status" value="1"/>
</dbReference>
<dbReference type="GO" id="GO:0016747">
    <property type="term" value="F:acyltransferase activity, transferring groups other than amino-acyl groups"/>
    <property type="evidence" value="ECO:0007669"/>
    <property type="project" value="InterPro"/>
</dbReference>
<protein>
    <submittedName>
        <fullName evidence="2">GCN5 family acetyltransferase</fullName>
    </submittedName>
</protein>
<dbReference type="Pfam" id="PF00583">
    <property type="entry name" value="Acetyltransf_1"/>
    <property type="match status" value="1"/>
</dbReference>
<name>A0AAJ3TPI8_9FLAO</name>
<evidence type="ECO:0000259" key="1">
    <source>
        <dbReference type="PROSITE" id="PS51186"/>
    </source>
</evidence>
<dbReference type="Proteomes" id="UP000190816">
    <property type="component" value="Unassembled WGS sequence"/>
</dbReference>
<dbReference type="SUPFAM" id="SSF55729">
    <property type="entry name" value="Acyl-CoA N-acyltransferases (Nat)"/>
    <property type="match status" value="1"/>
</dbReference>
<dbReference type="AlphaFoldDB" id="A0AAJ3TPI8"/>
<dbReference type="RefSeq" id="WP_078403187.1">
    <property type="nucleotide sequence ID" value="NZ_CP016377.1"/>
</dbReference>
<feature type="domain" description="N-acetyltransferase" evidence="1">
    <location>
        <begin position="5"/>
        <end position="171"/>
    </location>
</feature>
<proteinExistence type="predicted"/>
<accession>A0AAJ3TPI8</accession>
<dbReference type="KEGG" id="ego:BBD34_09545"/>
<evidence type="ECO:0000313" key="2">
    <source>
        <dbReference type="EMBL" id="OPB77662.1"/>
    </source>
</evidence>
<dbReference type="InterPro" id="IPR000182">
    <property type="entry name" value="GNAT_dom"/>
</dbReference>
<dbReference type="InterPro" id="IPR016181">
    <property type="entry name" value="Acyl_CoA_acyltransferase"/>
</dbReference>
<sequence length="171" mass="19512">MEEEIRFRQAEEKDKDIIWGILQQAIERRKNDGSNQWQDGYPNLQTVENDIAKGQGYVLTLNDEVITYAALIFNDEPAYENIKGEWLTNGDFMVVHRVAVSDKAAGKGIVKKFFGTLDDFARSKKVYSIKVDTNFDNLAMLAILEKLGYVYCGEVVFRESARKAFEKVLTA</sequence>
<reference evidence="2 3" key="1">
    <citation type="submission" date="2016-06" db="EMBL/GenBank/DDBJ databases">
        <authorList>
            <person name="Nicholson A.C."/>
        </authorList>
    </citation>
    <scope>NUCLEOTIDE SEQUENCE [LARGE SCALE GENOMIC DNA]</scope>
    <source>
        <strain evidence="2 3">G4123</strain>
    </source>
</reference>
<comment type="caution">
    <text evidence="2">The sequence shown here is derived from an EMBL/GenBank/DDBJ whole genome shotgun (WGS) entry which is preliminary data.</text>
</comment>
<gene>
    <name evidence="2" type="ORF">BAY32_01770</name>
</gene>
<organism evidence="2 3">
    <name type="scientific">Elizabethkingia ursingii</name>
    <dbReference type="NCBI Taxonomy" id="1756150"/>
    <lineage>
        <taxon>Bacteria</taxon>
        <taxon>Pseudomonadati</taxon>
        <taxon>Bacteroidota</taxon>
        <taxon>Flavobacteriia</taxon>
        <taxon>Flavobacteriales</taxon>
        <taxon>Weeksellaceae</taxon>
        <taxon>Elizabethkingia</taxon>
    </lineage>
</organism>